<reference evidence="3 5" key="2">
    <citation type="submission" date="2018-06" db="EMBL/GenBank/DDBJ databases">
        <authorList>
            <consortium name="Pathogen Informatics"/>
            <person name="Doyle S."/>
        </authorList>
    </citation>
    <scope>NUCLEOTIDE SEQUENCE [LARGE SCALE GENOMIC DNA]</scope>
    <source>
        <strain evidence="3 5">NCTC12438</strain>
    </source>
</reference>
<dbReference type="EMBL" id="UGNX01000001">
    <property type="protein sequence ID" value="STX34513.1"/>
    <property type="molecule type" value="Genomic_DNA"/>
</dbReference>
<evidence type="ECO:0000313" key="3">
    <source>
        <dbReference type="EMBL" id="STX34513.1"/>
    </source>
</evidence>
<dbReference type="RefSeq" id="WP_058465366.1">
    <property type="nucleotide sequence ID" value="NZ_CAAAHQ010000022.1"/>
</dbReference>
<name>A0A378IHK8_9GAMM</name>
<dbReference type="Gene3D" id="2.20.200.10">
    <property type="entry name" value="Outer membrane efflux proteins (OEP)"/>
    <property type="match status" value="1"/>
</dbReference>
<evidence type="ECO:0000256" key="1">
    <source>
        <dbReference type="ARBA" id="ARBA00007613"/>
    </source>
</evidence>
<dbReference type="Gene3D" id="1.20.1600.10">
    <property type="entry name" value="Outer membrane efflux proteins (OEP)"/>
    <property type="match status" value="1"/>
</dbReference>
<dbReference type="STRING" id="28085.Lcin_2215"/>
<evidence type="ECO:0000313" key="2">
    <source>
        <dbReference type="EMBL" id="KTC83528.1"/>
    </source>
</evidence>
<dbReference type="Pfam" id="PF02321">
    <property type="entry name" value="OEP"/>
    <property type="match status" value="2"/>
</dbReference>
<dbReference type="AlphaFoldDB" id="A0A378IHK8"/>
<dbReference type="PANTHER" id="PTHR30203">
    <property type="entry name" value="OUTER MEMBRANE CATION EFFLUX PROTEIN"/>
    <property type="match status" value="1"/>
</dbReference>
<evidence type="ECO:0000313" key="5">
    <source>
        <dbReference type="Proteomes" id="UP000255316"/>
    </source>
</evidence>
<protein>
    <submittedName>
        <fullName evidence="3">Outer membrane efflux protein</fullName>
    </submittedName>
</protein>
<gene>
    <name evidence="3" type="primary">ttgC_3</name>
    <name evidence="2" type="ORF">Lcin_2215</name>
    <name evidence="3" type="ORF">NCTC12438_01112</name>
</gene>
<dbReference type="GO" id="GO:0015562">
    <property type="term" value="F:efflux transmembrane transporter activity"/>
    <property type="evidence" value="ECO:0007669"/>
    <property type="project" value="InterPro"/>
</dbReference>
<dbReference type="EMBL" id="LNXX01000042">
    <property type="protein sequence ID" value="KTC83528.1"/>
    <property type="molecule type" value="Genomic_DNA"/>
</dbReference>
<evidence type="ECO:0000313" key="4">
    <source>
        <dbReference type="Proteomes" id="UP000054854"/>
    </source>
</evidence>
<dbReference type="Proteomes" id="UP000054854">
    <property type="component" value="Unassembled WGS sequence"/>
</dbReference>
<accession>A0A378IHK8</accession>
<proteinExistence type="inferred from homology"/>
<comment type="similarity">
    <text evidence="1">Belongs to the outer membrane factor (OMF) (TC 1.B.17) family.</text>
</comment>
<dbReference type="SUPFAM" id="SSF56954">
    <property type="entry name" value="Outer membrane efflux proteins (OEP)"/>
    <property type="match status" value="1"/>
</dbReference>
<keyword evidence="4" id="KW-1185">Reference proteome</keyword>
<dbReference type="InterPro" id="IPR003423">
    <property type="entry name" value="OMP_efflux"/>
</dbReference>
<sequence>MPKRIFIFLLLIEIVAGCHRNVEQQVSTPLKKFPSSTKAYKPINNLPYTAWWQQFHDLELNQLIETGLKNNMDIHIAIGNVQQAQGELQQVKLSWIPTLKLFAGYSTNPALGVPGAFYGAWPYYVLNIMQLYTQQKQATYNVQMYQAAVDGVRLALIGQITSAYFTLIAQMEQLRLLQQLDKDLKSLIALSEQDIKIGLVNEIDLAQLQSDEQIIAAQMKPILYNIVFSENALRFLINEIPGRIKNKNNFASLDFTHFKPGSLPATVLNNRPDMKMAEYALKASRIKISVAYSNFFPILQLDDFLGEVSLPDSSFAQSVDTYVNWTITPSVLGNIAASKGAYHAKVAEFEKTVKRILKEVDTDYSANKRMNEQFTAYLHAEEDYHRKYKLQQGLLKTGLISYKDLLQSKIYLDNLALLTNQAKLELAMSLVALYQDLAGGYAYHLQPQKLQAE</sequence>
<dbReference type="PANTHER" id="PTHR30203:SF23">
    <property type="entry name" value="OUTER MEMBRANE EFFLUX PROTEIN"/>
    <property type="match status" value="1"/>
</dbReference>
<dbReference type="Proteomes" id="UP000255316">
    <property type="component" value="Unassembled WGS sequence"/>
</dbReference>
<reference evidence="2 4" key="1">
    <citation type="submission" date="2015-11" db="EMBL/GenBank/DDBJ databases">
        <title>Genomic analysis of 38 Legionella species identifies large and diverse effector repertoires.</title>
        <authorList>
            <person name="Burstein D."/>
            <person name="Amaro F."/>
            <person name="Zusman T."/>
            <person name="Lifshitz Z."/>
            <person name="Cohen O."/>
            <person name="Gilbert J.A."/>
            <person name="Pupko T."/>
            <person name="Shuman H.A."/>
            <person name="Segal G."/>
        </authorList>
    </citation>
    <scope>NUCLEOTIDE SEQUENCE [LARGE SCALE GENOMIC DNA]</scope>
    <source>
        <strain evidence="2 4">CDC#72-OH-14</strain>
    </source>
</reference>
<dbReference type="OrthoDB" id="9770517at2"/>
<dbReference type="InterPro" id="IPR010131">
    <property type="entry name" value="MdtP/NodT-like"/>
</dbReference>
<organism evidence="3 5">
    <name type="scientific">Legionella cincinnatiensis</name>
    <dbReference type="NCBI Taxonomy" id="28085"/>
    <lineage>
        <taxon>Bacteria</taxon>
        <taxon>Pseudomonadati</taxon>
        <taxon>Pseudomonadota</taxon>
        <taxon>Gammaproteobacteria</taxon>
        <taxon>Legionellales</taxon>
        <taxon>Legionellaceae</taxon>
        <taxon>Legionella</taxon>
    </lineage>
</organism>